<accession>A0AB73MTJ0</accession>
<comment type="caution">
    <text evidence="3">The sequence shown here is derived from an EMBL/GenBank/DDBJ whole genome shotgun (WGS) entry which is preliminary data.</text>
</comment>
<evidence type="ECO:0000256" key="1">
    <source>
        <dbReference type="SAM" id="MobiDB-lite"/>
    </source>
</evidence>
<feature type="compositionally biased region" description="Basic residues" evidence="1">
    <location>
        <begin position="189"/>
        <end position="207"/>
    </location>
</feature>
<dbReference type="AlphaFoldDB" id="A0AB73MTJ0"/>
<feature type="transmembrane region" description="Helical" evidence="2">
    <location>
        <begin position="102"/>
        <end position="121"/>
    </location>
</feature>
<feature type="compositionally biased region" description="Low complexity" evidence="1">
    <location>
        <begin position="169"/>
        <end position="185"/>
    </location>
</feature>
<proteinExistence type="predicted"/>
<gene>
    <name evidence="3" type="ORF">BKG62_03410</name>
</gene>
<feature type="region of interest" description="Disordered" evidence="1">
    <location>
        <begin position="168"/>
        <end position="225"/>
    </location>
</feature>
<dbReference type="EMBL" id="MLHW01000001">
    <property type="protein sequence ID" value="OHT55232.1"/>
    <property type="molecule type" value="Genomic_DNA"/>
</dbReference>
<dbReference type="Proteomes" id="UP000180113">
    <property type="component" value="Unassembled WGS sequence"/>
</dbReference>
<keyword evidence="2" id="KW-1133">Transmembrane helix</keyword>
<reference evidence="3 4" key="1">
    <citation type="submission" date="2016-10" db="EMBL/GenBank/DDBJ databases">
        <title>Evaluation of Human, Animal and Environmental Mycobacterium chelonae Isolates by Core Genome Phylogenomic Analysis, Targeted Gene Comparison, and Anti-microbial Susceptibility Patterns: A Tale of Mistaken Identities.</title>
        <authorList>
            <person name="Fogelson S.B."/>
            <person name="Camus A.C."/>
            <person name="Lorenz W."/>
            <person name="Vasireddy R."/>
            <person name="Vasireddy S."/>
            <person name="Smith T."/>
            <person name="Brown-Elliott B.A."/>
            <person name="Wallace R.J.Jr."/>
            <person name="Hasan N.A."/>
            <person name="Reischl U."/>
            <person name="Sanchez S."/>
        </authorList>
    </citation>
    <scope>NUCLEOTIDE SEQUENCE [LARGE SCALE GENOMIC DNA]</scope>
    <source>
        <strain evidence="3 4">42895</strain>
    </source>
</reference>
<sequence length="459" mass="48117">MTPGTEGAGIGGYKAVSLLAGGAGLVIAVAGFQTWVEIPSVGVRVSGTGAFTSVVAWMADTPVMEHGYPIAWVTLILGLAIIGASALHYTESLDSDSALKTVALPGFLGVALAVLAIFNKATLIKVPEDELQGVSLDTGSGAIEVLMASIAVLVLGFVLSGLDTSTYVPRRPSAPSRPASTASTTQNRSAKKKSTSKKKKKAKKKPLSKTAVSAVAAPNADHVTAAPERDIAQATEESKTVEVAEQVVYTGGSDGQPPIWVTHWCAQLPVSLRSALAVPGVTDSGPVLLLHPGGGVIEEDLLSSIVRDEKPWLLDDLSYVSWEAGLGPVIVEIGRRYTVLELIRDDTWLTPLMQAAGIATTETRVETGGDEHGRYERHVTTIDVPVLIGAAVDESGLVLRFAERAGDSADRWTRGLPALREGLAAEGMNTAHLHVADGPEGSIELRFNDTEELAVSVKE</sequence>
<feature type="transmembrane region" description="Helical" evidence="2">
    <location>
        <begin position="41"/>
        <end position="58"/>
    </location>
</feature>
<evidence type="ECO:0000313" key="3">
    <source>
        <dbReference type="EMBL" id="OHT55232.1"/>
    </source>
</evidence>
<keyword evidence="2" id="KW-0812">Transmembrane</keyword>
<feature type="transmembrane region" description="Helical" evidence="2">
    <location>
        <begin position="141"/>
        <end position="162"/>
    </location>
</feature>
<name>A0AB73MTJ0_MYCCH</name>
<keyword evidence="2" id="KW-0472">Membrane</keyword>
<dbReference type="RefSeq" id="WP_030095020.1">
    <property type="nucleotide sequence ID" value="NZ_JAPDRD010000001.1"/>
</dbReference>
<organism evidence="3 4">
    <name type="scientific">Mycobacteroides chelonae</name>
    <name type="common">Mycobacterium chelonae</name>
    <dbReference type="NCBI Taxonomy" id="1774"/>
    <lineage>
        <taxon>Bacteria</taxon>
        <taxon>Bacillati</taxon>
        <taxon>Actinomycetota</taxon>
        <taxon>Actinomycetes</taxon>
        <taxon>Mycobacteriales</taxon>
        <taxon>Mycobacteriaceae</taxon>
        <taxon>Mycobacteroides</taxon>
    </lineage>
</organism>
<feature type="transmembrane region" description="Helical" evidence="2">
    <location>
        <begin position="70"/>
        <end position="90"/>
    </location>
</feature>
<feature type="transmembrane region" description="Helical" evidence="2">
    <location>
        <begin position="12"/>
        <end position="32"/>
    </location>
</feature>
<protein>
    <submittedName>
        <fullName evidence="3">Uncharacterized protein</fullName>
    </submittedName>
</protein>
<evidence type="ECO:0000256" key="2">
    <source>
        <dbReference type="SAM" id="Phobius"/>
    </source>
</evidence>
<evidence type="ECO:0000313" key="4">
    <source>
        <dbReference type="Proteomes" id="UP000180113"/>
    </source>
</evidence>